<organism evidence="1">
    <name type="scientific">Ophidiomyces ophidiicola</name>
    <dbReference type="NCBI Taxonomy" id="1387563"/>
    <lineage>
        <taxon>Eukaryota</taxon>
        <taxon>Fungi</taxon>
        <taxon>Dikarya</taxon>
        <taxon>Ascomycota</taxon>
        <taxon>Pezizomycotina</taxon>
        <taxon>Eurotiomycetes</taxon>
        <taxon>Eurotiomycetidae</taxon>
        <taxon>Onygenales</taxon>
        <taxon>Onygenaceae</taxon>
        <taxon>Ophidiomyces</taxon>
    </lineage>
</organism>
<comment type="caution">
    <text evidence="1">The sequence shown here is derived from an EMBL/GenBank/DDBJ whole genome shotgun (WGS) entry which is preliminary data.</text>
</comment>
<protein>
    <submittedName>
        <fullName evidence="1">Uncharacterized protein</fullName>
    </submittedName>
</protein>
<dbReference type="EMBL" id="JALBCA010000005">
    <property type="protein sequence ID" value="KAI2392665.1"/>
    <property type="molecule type" value="Genomic_DNA"/>
</dbReference>
<sequence length="129" mass="14478">MSTANYTIELPKTAIIVTTWVEYHTEAAKFLDSMVIPKYGGYVIEIDGEIKLATDDNMTKLIKAKLDSLTPLEGSDVDEPQSSDNTNHLQKRRCSHPPCFNNSLCLTYTDCHVCTGVVERPVRKRGRCI</sequence>
<name>A0ACB8V4S0_9EURO</name>
<gene>
    <name evidence="1" type="ORF">LOY88_000461</name>
</gene>
<accession>A0ACB8V4S0</accession>
<proteinExistence type="predicted"/>
<evidence type="ECO:0000313" key="1">
    <source>
        <dbReference type="EMBL" id="KAI2392665.1"/>
    </source>
</evidence>
<reference evidence="1" key="1">
    <citation type="journal article" date="2022" name="bioRxiv">
        <title>Population genetic analysis of Ophidiomyces ophidiicola, the causative agent of snake fungal disease, indicates recent introductions to the USA.</title>
        <authorList>
            <person name="Ladner J.T."/>
            <person name="Palmer J.M."/>
            <person name="Ettinger C.L."/>
            <person name="Stajich J.E."/>
            <person name="Farrell T.M."/>
            <person name="Glorioso B.M."/>
            <person name="Lawson B."/>
            <person name="Price S.J."/>
            <person name="Stengle A.G."/>
            <person name="Grear D.A."/>
            <person name="Lorch J.M."/>
        </authorList>
    </citation>
    <scope>NUCLEOTIDE SEQUENCE</scope>
    <source>
        <strain evidence="1">NWHC 24266-5</strain>
    </source>
</reference>